<name>A0ABV0ND93_9TELE</name>
<accession>A0ABV0ND93</accession>
<proteinExistence type="predicted"/>
<dbReference type="EMBL" id="JAHRIO010032661">
    <property type="protein sequence ID" value="MEQ2169339.1"/>
    <property type="molecule type" value="Genomic_DNA"/>
</dbReference>
<organism evidence="2 3">
    <name type="scientific">Goodea atripinnis</name>
    <dbReference type="NCBI Taxonomy" id="208336"/>
    <lineage>
        <taxon>Eukaryota</taxon>
        <taxon>Metazoa</taxon>
        <taxon>Chordata</taxon>
        <taxon>Craniata</taxon>
        <taxon>Vertebrata</taxon>
        <taxon>Euteleostomi</taxon>
        <taxon>Actinopterygii</taxon>
        <taxon>Neopterygii</taxon>
        <taxon>Teleostei</taxon>
        <taxon>Neoteleostei</taxon>
        <taxon>Acanthomorphata</taxon>
        <taxon>Ovalentaria</taxon>
        <taxon>Atherinomorphae</taxon>
        <taxon>Cyprinodontiformes</taxon>
        <taxon>Goodeidae</taxon>
        <taxon>Goodea</taxon>
    </lineage>
</organism>
<evidence type="ECO:0000256" key="1">
    <source>
        <dbReference type="SAM" id="MobiDB-lite"/>
    </source>
</evidence>
<evidence type="ECO:0000313" key="3">
    <source>
        <dbReference type="Proteomes" id="UP001476798"/>
    </source>
</evidence>
<reference evidence="2 3" key="1">
    <citation type="submission" date="2021-06" db="EMBL/GenBank/DDBJ databases">
        <authorList>
            <person name="Palmer J.M."/>
        </authorList>
    </citation>
    <scope>NUCLEOTIDE SEQUENCE [LARGE SCALE GENOMIC DNA]</scope>
    <source>
        <strain evidence="2 3">GA_2019</strain>
        <tissue evidence="2">Muscle</tissue>
    </source>
</reference>
<gene>
    <name evidence="2" type="ORF">GOODEAATRI_024201</name>
</gene>
<feature type="region of interest" description="Disordered" evidence="1">
    <location>
        <begin position="1"/>
        <end position="22"/>
    </location>
</feature>
<dbReference type="Proteomes" id="UP001476798">
    <property type="component" value="Unassembled WGS sequence"/>
</dbReference>
<evidence type="ECO:0000313" key="2">
    <source>
        <dbReference type="EMBL" id="MEQ2169339.1"/>
    </source>
</evidence>
<keyword evidence="3" id="KW-1185">Reference proteome</keyword>
<sequence length="115" mass="13084">MYAWEEHANSMQKDPPLPGVEPQTFLLQGNSATNCATVQPFRNILKLICEMKEKSCCSGVLTFKGSVDNFCNFILFFSLCPDRRILDRESSSSGSSQWSYFHLRKYTTPETTNQS</sequence>
<protein>
    <submittedName>
        <fullName evidence="2">Uncharacterized protein</fullName>
    </submittedName>
</protein>
<comment type="caution">
    <text evidence="2">The sequence shown here is derived from an EMBL/GenBank/DDBJ whole genome shotgun (WGS) entry which is preliminary data.</text>
</comment>